<feature type="non-terminal residue" evidence="4">
    <location>
        <position position="112"/>
    </location>
</feature>
<dbReference type="GO" id="GO:0051015">
    <property type="term" value="F:actin filament binding"/>
    <property type="evidence" value="ECO:0007669"/>
    <property type="project" value="InterPro"/>
</dbReference>
<evidence type="ECO:0000256" key="1">
    <source>
        <dbReference type="ARBA" id="ARBA00004496"/>
    </source>
</evidence>
<dbReference type="STRING" id="56216.A0A1A6FZX6"/>
<dbReference type="Proteomes" id="UP000092124">
    <property type="component" value="Unassembled WGS sequence"/>
</dbReference>
<keyword evidence="3" id="KW-0963">Cytoplasm</keyword>
<evidence type="ECO:0000313" key="4">
    <source>
        <dbReference type="EMBL" id="OBS59488.1"/>
    </source>
</evidence>
<dbReference type="EMBL" id="LZPO01108065">
    <property type="protein sequence ID" value="OBS59488.1"/>
    <property type="molecule type" value="Genomic_DNA"/>
</dbReference>
<dbReference type="OrthoDB" id="6376697at2759"/>
<dbReference type="SUPFAM" id="SSF47220">
    <property type="entry name" value="alpha-catenin/vinculin-like"/>
    <property type="match status" value="1"/>
</dbReference>
<dbReference type="Gene3D" id="1.20.120.230">
    <property type="entry name" value="Alpha-catenin/vinculin-like"/>
    <property type="match status" value="1"/>
</dbReference>
<comment type="caution">
    <text evidence="4">The sequence shown here is derived from an EMBL/GenBank/DDBJ whole genome shotgun (WGS) entry which is preliminary data.</text>
</comment>
<reference evidence="4 5" key="1">
    <citation type="submission" date="2016-06" db="EMBL/GenBank/DDBJ databases">
        <title>The Draft Genome Sequence and Annotation of the Desert Woodrat Neotoma lepida.</title>
        <authorList>
            <person name="Campbell M."/>
            <person name="Oakeson K.F."/>
            <person name="Yandell M."/>
            <person name="Halpert J.R."/>
            <person name="Dearing D."/>
        </authorList>
    </citation>
    <scope>NUCLEOTIDE SEQUENCE [LARGE SCALE GENOMIC DNA]</scope>
    <source>
        <strain evidence="4">417</strain>
        <tissue evidence="4">Liver</tissue>
    </source>
</reference>
<accession>A0A1A6FZX6</accession>
<dbReference type="GO" id="GO:0005916">
    <property type="term" value="C:fascia adherens"/>
    <property type="evidence" value="ECO:0007669"/>
    <property type="project" value="TreeGrafter"/>
</dbReference>
<sequence>MLSDLSGGTMSAETPTTLNMDVRDLQIQTVTVEKLLEPLIIQVTTLVNCPQNPSNRKKGRSKRARVLLASVEEATRNLLDMGEKIAKEATVLKEELTAALQEVHRESEYPVL</sequence>
<evidence type="ECO:0000256" key="3">
    <source>
        <dbReference type="ARBA" id="ARBA00022490"/>
    </source>
</evidence>
<protein>
    <submittedName>
        <fullName evidence="4">Uncharacterized protein</fullName>
    </submittedName>
</protein>
<dbReference type="PANTHER" id="PTHR18914:SF21">
    <property type="entry name" value="CATENIN ALPHA-3"/>
    <property type="match status" value="1"/>
</dbReference>
<dbReference type="GO" id="GO:0005737">
    <property type="term" value="C:cytoplasm"/>
    <property type="evidence" value="ECO:0007669"/>
    <property type="project" value="UniProtKB-SubCell"/>
</dbReference>
<dbReference type="GO" id="GO:0098609">
    <property type="term" value="P:cell-cell adhesion"/>
    <property type="evidence" value="ECO:0007669"/>
    <property type="project" value="TreeGrafter"/>
</dbReference>
<gene>
    <name evidence="4" type="ORF">A6R68_09388</name>
</gene>
<keyword evidence="5" id="KW-1185">Reference proteome</keyword>
<dbReference type="InterPro" id="IPR036723">
    <property type="entry name" value="Alpha-catenin/vinculin-like_sf"/>
</dbReference>
<dbReference type="Pfam" id="PF01044">
    <property type="entry name" value="Vinculin"/>
    <property type="match status" value="1"/>
</dbReference>
<evidence type="ECO:0000256" key="2">
    <source>
        <dbReference type="ARBA" id="ARBA00008376"/>
    </source>
</evidence>
<dbReference type="GO" id="GO:0008013">
    <property type="term" value="F:beta-catenin binding"/>
    <property type="evidence" value="ECO:0007669"/>
    <property type="project" value="TreeGrafter"/>
</dbReference>
<organism evidence="4 5">
    <name type="scientific">Neotoma lepida</name>
    <name type="common">Desert woodrat</name>
    <dbReference type="NCBI Taxonomy" id="56216"/>
    <lineage>
        <taxon>Eukaryota</taxon>
        <taxon>Metazoa</taxon>
        <taxon>Chordata</taxon>
        <taxon>Craniata</taxon>
        <taxon>Vertebrata</taxon>
        <taxon>Euteleostomi</taxon>
        <taxon>Mammalia</taxon>
        <taxon>Eutheria</taxon>
        <taxon>Euarchontoglires</taxon>
        <taxon>Glires</taxon>
        <taxon>Rodentia</taxon>
        <taxon>Myomorpha</taxon>
        <taxon>Muroidea</taxon>
        <taxon>Cricetidae</taxon>
        <taxon>Neotominae</taxon>
        <taxon>Neotoma</taxon>
    </lineage>
</organism>
<dbReference type="PANTHER" id="PTHR18914">
    <property type="entry name" value="ALPHA CATENIN"/>
    <property type="match status" value="1"/>
</dbReference>
<name>A0A1A6FZX6_NEOLE</name>
<comment type="subcellular location">
    <subcellularLocation>
        <location evidence="1">Cytoplasm</location>
    </subcellularLocation>
</comment>
<evidence type="ECO:0000313" key="5">
    <source>
        <dbReference type="Proteomes" id="UP000092124"/>
    </source>
</evidence>
<comment type="similarity">
    <text evidence="2">Belongs to the vinculin/alpha-catenin family.</text>
</comment>
<proteinExistence type="inferred from homology"/>
<dbReference type="GO" id="GO:0005912">
    <property type="term" value="C:adherens junction"/>
    <property type="evidence" value="ECO:0007669"/>
    <property type="project" value="TreeGrafter"/>
</dbReference>
<dbReference type="InterPro" id="IPR006077">
    <property type="entry name" value="Vinculin/catenin"/>
</dbReference>
<dbReference type="AlphaFoldDB" id="A0A1A6FZX6"/>
<dbReference type="GO" id="GO:0016477">
    <property type="term" value="P:cell migration"/>
    <property type="evidence" value="ECO:0007669"/>
    <property type="project" value="TreeGrafter"/>
</dbReference>